<evidence type="ECO:0000313" key="3">
    <source>
        <dbReference type="Proteomes" id="UP000610456"/>
    </source>
</evidence>
<dbReference type="SUPFAM" id="SSF89957">
    <property type="entry name" value="MTH1187/YkoF-like"/>
    <property type="match status" value="1"/>
</dbReference>
<dbReference type="InterPro" id="IPR029756">
    <property type="entry name" value="MTH1187/YkoF-like"/>
</dbReference>
<dbReference type="Gene3D" id="3.30.70.930">
    <property type="match status" value="1"/>
</dbReference>
<comment type="caution">
    <text evidence="2">The sequence shown here is derived from an EMBL/GenBank/DDBJ whole genome shotgun (WGS) entry which is preliminary data.</text>
</comment>
<gene>
    <name evidence="2" type="ORF">GCM10007103_27640</name>
</gene>
<name>A0A918W0G5_9FLAO</name>
<evidence type="ECO:0000259" key="1">
    <source>
        <dbReference type="Pfam" id="PF01910"/>
    </source>
</evidence>
<reference evidence="2" key="1">
    <citation type="journal article" date="2014" name="Int. J. Syst. Evol. Microbiol.">
        <title>Complete genome sequence of Corynebacterium casei LMG S-19264T (=DSM 44701T), isolated from a smear-ripened cheese.</title>
        <authorList>
            <consortium name="US DOE Joint Genome Institute (JGI-PGF)"/>
            <person name="Walter F."/>
            <person name="Albersmeier A."/>
            <person name="Kalinowski J."/>
            <person name="Ruckert C."/>
        </authorList>
    </citation>
    <scope>NUCLEOTIDE SEQUENCE</scope>
    <source>
        <strain evidence="2">KCTC 12719</strain>
    </source>
</reference>
<dbReference type="EMBL" id="BMXB01000013">
    <property type="protein sequence ID" value="GHA44935.1"/>
    <property type="molecule type" value="Genomic_DNA"/>
</dbReference>
<dbReference type="InterPro" id="IPR002767">
    <property type="entry name" value="Thiamine_BP"/>
</dbReference>
<keyword evidence="3" id="KW-1185">Reference proteome</keyword>
<protein>
    <recommendedName>
        <fullName evidence="1">Thiamine-binding protein domain-containing protein</fullName>
    </recommendedName>
</protein>
<organism evidence="2 3">
    <name type="scientific">Salinimicrobium marinum</name>
    <dbReference type="NCBI Taxonomy" id="680283"/>
    <lineage>
        <taxon>Bacteria</taxon>
        <taxon>Pseudomonadati</taxon>
        <taxon>Bacteroidota</taxon>
        <taxon>Flavobacteriia</taxon>
        <taxon>Flavobacteriales</taxon>
        <taxon>Flavobacteriaceae</taxon>
        <taxon>Salinimicrobium</taxon>
    </lineage>
</organism>
<dbReference type="Proteomes" id="UP000610456">
    <property type="component" value="Unassembled WGS sequence"/>
</dbReference>
<proteinExistence type="predicted"/>
<reference evidence="2" key="2">
    <citation type="submission" date="2020-09" db="EMBL/GenBank/DDBJ databases">
        <authorList>
            <person name="Sun Q."/>
            <person name="Kim S."/>
        </authorList>
    </citation>
    <scope>NUCLEOTIDE SEQUENCE</scope>
    <source>
        <strain evidence="2">KCTC 12719</strain>
    </source>
</reference>
<dbReference type="Pfam" id="PF01910">
    <property type="entry name" value="Thiamine_BP"/>
    <property type="match status" value="1"/>
</dbReference>
<sequence length="91" mass="10478">MKKNEMQISVELTLSPLQDDFKAPIQKFIKALRKSGFRVIENPLSTQVYGEYDKIMEFLTEEIKEAFASSEHVLLTMKIVKSNLSDYAADF</sequence>
<dbReference type="AlphaFoldDB" id="A0A918W0G5"/>
<evidence type="ECO:0000313" key="2">
    <source>
        <dbReference type="EMBL" id="GHA44935.1"/>
    </source>
</evidence>
<accession>A0A918W0G5</accession>
<feature type="domain" description="Thiamine-binding protein" evidence="1">
    <location>
        <begin position="10"/>
        <end position="79"/>
    </location>
</feature>